<keyword evidence="2" id="KW-0812">Transmembrane</keyword>
<protein>
    <recommendedName>
        <fullName evidence="3">EamA domain-containing protein</fullName>
    </recommendedName>
</protein>
<reference evidence="4 5" key="1">
    <citation type="submission" date="2009-01" db="EMBL/GenBank/DDBJ databases">
        <authorList>
            <person name="Fulton L."/>
            <person name="Clifton S."/>
            <person name="Fulton B."/>
            <person name="Xu J."/>
            <person name="Minx P."/>
            <person name="Pepin K.H."/>
            <person name="Johnson M."/>
            <person name="Bhonagiri V."/>
            <person name="Nash W.E."/>
            <person name="Mardis E.R."/>
            <person name="Wilson R.K."/>
        </authorList>
    </citation>
    <scope>NUCLEOTIDE SEQUENCE [LARGE SCALE GENOMIC DNA]</scope>
    <source>
        <strain evidence="4 5">DSM 5476</strain>
    </source>
</reference>
<evidence type="ECO:0000256" key="1">
    <source>
        <dbReference type="ARBA" id="ARBA00007362"/>
    </source>
</evidence>
<keyword evidence="2" id="KW-0472">Membrane</keyword>
<dbReference type="HOGENOM" id="CLU_1923933_0_0_9"/>
<organism evidence="4 5">
    <name type="scientific">[Clostridium] methylpentosum DSM 5476</name>
    <dbReference type="NCBI Taxonomy" id="537013"/>
    <lineage>
        <taxon>Bacteria</taxon>
        <taxon>Bacillati</taxon>
        <taxon>Bacillota</taxon>
        <taxon>Clostridia</taxon>
        <taxon>Eubacteriales</taxon>
        <taxon>Oscillospiraceae</taxon>
        <taxon>Oscillospiraceae incertae sedis</taxon>
    </lineage>
</organism>
<dbReference type="STRING" id="537013.CLOSTMETH_02548"/>
<dbReference type="GO" id="GO:0016020">
    <property type="term" value="C:membrane"/>
    <property type="evidence" value="ECO:0007669"/>
    <property type="project" value="InterPro"/>
</dbReference>
<proteinExistence type="inferred from homology"/>
<keyword evidence="2" id="KW-1133">Transmembrane helix</keyword>
<dbReference type="Pfam" id="PF00892">
    <property type="entry name" value="EamA"/>
    <property type="match status" value="1"/>
</dbReference>
<name>C0EFA7_9FIRM</name>
<comment type="similarity">
    <text evidence="1">Belongs to the EamA transporter family.</text>
</comment>
<evidence type="ECO:0000313" key="5">
    <source>
        <dbReference type="Proteomes" id="UP000003340"/>
    </source>
</evidence>
<sequence length="131" mass="14940">MKRSYFKYIIALLLFGSNGIVASFIRLNSYEIVLLRTLLGSLLLVVIFLFGKGKLTFYKHKKQFLYLIASGVAMGTSWMLLYEAYTRIGVSIYLHLQLEYPRGRLCAKLFLSFIKPQNAPICIMQTGASEL</sequence>
<gene>
    <name evidence="4" type="ORF">CLOSTMETH_02548</name>
</gene>
<accession>C0EFA7</accession>
<feature type="transmembrane region" description="Helical" evidence="2">
    <location>
        <begin position="32"/>
        <end position="51"/>
    </location>
</feature>
<keyword evidence="5" id="KW-1185">Reference proteome</keyword>
<evidence type="ECO:0000259" key="3">
    <source>
        <dbReference type="Pfam" id="PF00892"/>
    </source>
</evidence>
<dbReference type="Proteomes" id="UP000003340">
    <property type="component" value="Unassembled WGS sequence"/>
</dbReference>
<evidence type="ECO:0000313" key="4">
    <source>
        <dbReference type="EMBL" id="EEG29835.1"/>
    </source>
</evidence>
<evidence type="ECO:0000256" key="2">
    <source>
        <dbReference type="SAM" id="Phobius"/>
    </source>
</evidence>
<feature type="domain" description="EamA" evidence="3">
    <location>
        <begin position="8"/>
        <end position="92"/>
    </location>
</feature>
<dbReference type="AlphaFoldDB" id="C0EFA7"/>
<dbReference type="InterPro" id="IPR000620">
    <property type="entry name" value="EamA_dom"/>
</dbReference>
<reference evidence="4 5" key="2">
    <citation type="submission" date="2009-02" db="EMBL/GenBank/DDBJ databases">
        <title>Draft genome sequence of Clostridium methylpentosum (DSM 5476).</title>
        <authorList>
            <person name="Sudarsanam P."/>
            <person name="Ley R."/>
            <person name="Guruge J."/>
            <person name="Turnbaugh P.J."/>
            <person name="Mahowald M."/>
            <person name="Liep D."/>
            <person name="Gordon J."/>
        </authorList>
    </citation>
    <scope>NUCLEOTIDE SEQUENCE [LARGE SCALE GENOMIC DNA]</scope>
    <source>
        <strain evidence="4 5">DSM 5476</strain>
    </source>
</reference>
<feature type="transmembrane region" description="Helical" evidence="2">
    <location>
        <begin position="63"/>
        <end position="82"/>
    </location>
</feature>
<dbReference type="eggNOG" id="COG0697">
    <property type="taxonomic scope" value="Bacteria"/>
</dbReference>
<comment type="caution">
    <text evidence="4">The sequence shown here is derived from an EMBL/GenBank/DDBJ whole genome shotgun (WGS) entry which is preliminary data.</text>
</comment>
<dbReference type="EMBL" id="ACEC01000087">
    <property type="protein sequence ID" value="EEG29835.1"/>
    <property type="molecule type" value="Genomic_DNA"/>
</dbReference>